<keyword evidence="3" id="KW-1185">Reference proteome</keyword>
<keyword evidence="1" id="KW-1133">Transmembrane helix</keyword>
<protein>
    <submittedName>
        <fullName evidence="2">Uncharacterized protein</fullName>
    </submittedName>
</protein>
<reference evidence="2" key="2">
    <citation type="submission" date="2022-01" db="EMBL/GenBank/DDBJ databases">
        <authorList>
            <person name="Yamashiro T."/>
            <person name="Shiraishi A."/>
            <person name="Satake H."/>
            <person name="Nakayama K."/>
        </authorList>
    </citation>
    <scope>NUCLEOTIDE SEQUENCE</scope>
</reference>
<evidence type="ECO:0000256" key="1">
    <source>
        <dbReference type="SAM" id="Phobius"/>
    </source>
</evidence>
<feature type="transmembrane region" description="Helical" evidence="1">
    <location>
        <begin position="242"/>
        <end position="266"/>
    </location>
</feature>
<keyword evidence="1" id="KW-0472">Membrane</keyword>
<sequence length="283" mass="31580">MNWVFLYSLLRSRAQLAPGSLRGIFIETMLYRVLYKPLRPADMLLYSWDEGMDVCVDLTDIGYGFLLFSLSSFRELKKDEVTLLNRIWKLFVTQDIRARAAIHIFNRNCFTIARGPCQHLLSVGISAGLDVCVDLTRFSSLMQIRMVDSVPGRAVIDAAQRKRVMYKAKCSSGTLGKVEMSLIYSVAKVDDPDDFSARIPQLVSEQGGSRSRVYKFLGGLGWCHLLLLDIGLDVPTASFSTFLLIGFMVPTGLLTVISASIVRYWTTDALGSSTMMIGLVVSF</sequence>
<reference evidence="2" key="1">
    <citation type="journal article" date="2022" name="Int. J. Mol. Sci.">
        <title>Draft Genome of Tanacetum Coccineum: Genomic Comparison of Closely Related Tanacetum-Family Plants.</title>
        <authorList>
            <person name="Yamashiro T."/>
            <person name="Shiraishi A."/>
            <person name="Nakayama K."/>
            <person name="Satake H."/>
        </authorList>
    </citation>
    <scope>NUCLEOTIDE SEQUENCE</scope>
</reference>
<evidence type="ECO:0000313" key="2">
    <source>
        <dbReference type="EMBL" id="GJT40185.1"/>
    </source>
</evidence>
<evidence type="ECO:0000313" key="3">
    <source>
        <dbReference type="Proteomes" id="UP001151760"/>
    </source>
</evidence>
<dbReference type="EMBL" id="BQNB010015450">
    <property type="protein sequence ID" value="GJT40185.1"/>
    <property type="molecule type" value="Genomic_DNA"/>
</dbReference>
<gene>
    <name evidence="2" type="ORF">Tco_0940050</name>
</gene>
<name>A0ABQ5DLW1_9ASTR</name>
<accession>A0ABQ5DLW1</accession>
<proteinExistence type="predicted"/>
<dbReference type="Proteomes" id="UP001151760">
    <property type="component" value="Unassembled WGS sequence"/>
</dbReference>
<organism evidence="2 3">
    <name type="scientific">Tanacetum coccineum</name>
    <dbReference type="NCBI Taxonomy" id="301880"/>
    <lineage>
        <taxon>Eukaryota</taxon>
        <taxon>Viridiplantae</taxon>
        <taxon>Streptophyta</taxon>
        <taxon>Embryophyta</taxon>
        <taxon>Tracheophyta</taxon>
        <taxon>Spermatophyta</taxon>
        <taxon>Magnoliopsida</taxon>
        <taxon>eudicotyledons</taxon>
        <taxon>Gunneridae</taxon>
        <taxon>Pentapetalae</taxon>
        <taxon>asterids</taxon>
        <taxon>campanulids</taxon>
        <taxon>Asterales</taxon>
        <taxon>Asteraceae</taxon>
        <taxon>Asteroideae</taxon>
        <taxon>Anthemideae</taxon>
        <taxon>Anthemidinae</taxon>
        <taxon>Tanacetum</taxon>
    </lineage>
</organism>
<comment type="caution">
    <text evidence="2">The sequence shown here is derived from an EMBL/GenBank/DDBJ whole genome shotgun (WGS) entry which is preliminary data.</text>
</comment>
<keyword evidence="1" id="KW-0812">Transmembrane</keyword>